<reference evidence="1 2" key="1">
    <citation type="journal article" date="2018" name="J. Microbiol.">
        <title>Baekduia soli gen. nov., sp. nov., a novel bacterium isolated from the soil of Baekdu Mountain and proposal of a novel family name, Baekduiaceae fam. nov.</title>
        <authorList>
            <person name="An D.S."/>
            <person name="Siddiqi M.Z."/>
            <person name="Kim K.H."/>
            <person name="Yu H.S."/>
            <person name="Im W.T."/>
        </authorList>
    </citation>
    <scope>NUCLEOTIDE SEQUENCE [LARGE SCALE GENOMIC DNA]</scope>
    <source>
        <strain evidence="1 2">BR7-21</strain>
    </source>
</reference>
<keyword evidence="2" id="KW-1185">Reference proteome</keyword>
<proteinExistence type="predicted"/>
<evidence type="ECO:0000313" key="1">
    <source>
        <dbReference type="EMBL" id="QEC50657.1"/>
    </source>
</evidence>
<dbReference type="KEGG" id="bsol:FSW04_05455"/>
<dbReference type="EMBL" id="CP042430">
    <property type="protein sequence ID" value="QEC50657.1"/>
    <property type="molecule type" value="Genomic_DNA"/>
</dbReference>
<protein>
    <submittedName>
        <fullName evidence="1">Uncharacterized protein</fullName>
    </submittedName>
</protein>
<organism evidence="1 2">
    <name type="scientific">Baekduia soli</name>
    <dbReference type="NCBI Taxonomy" id="496014"/>
    <lineage>
        <taxon>Bacteria</taxon>
        <taxon>Bacillati</taxon>
        <taxon>Actinomycetota</taxon>
        <taxon>Thermoleophilia</taxon>
        <taxon>Solirubrobacterales</taxon>
        <taxon>Baekduiaceae</taxon>
        <taxon>Baekduia</taxon>
    </lineage>
</organism>
<evidence type="ECO:0000313" key="2">
    <source>
        <dbReference type="Proteomes" id="UP000321805"/>
    </source>
</evidence>
<accession>A0A5B8UCC8</accession>
<dbReference type="OrthoDB" id="8771597at2"/>
<dbReference type="Proteomes" id="UP000321805">
    <property type="component" value="Chromosome"/>
</dbReference>
<dbReference type="AlphaFoldDB" id="A0A5B8UCC8"/>
<name>A0A5B8UCC8_9ACTN</name>
<gene>
    <name evidence="1" type="ORF">FSW04_05455</name>
</gene>
<sequence length="290" mass="31070">MAVAAGPAGVPGPGTTLGSCPVLPADNAFNRDISHAPVDRRSAAYVRSIGLRARLHPDFGRNRYGIPFRVVPATQAPVPVRFDAYGSESDKGPYPIPLDAPIEGGSDRHVLVLQEGTCRLYELFGARRTGRGFTAASGATWDLRSNALRPKGWTSADAAGLPMLPGLARASEVVGAGRITHALRVTVPRSQRAYVFPARHFGSGDADPALPPMGLRPRLKASYPLGSFHGQARVILRALKTYGLIVADNGSPWYITGAPDGRWDDDDLHQLDRVPGRAFEAVRTGPLTRR</sequence>